<evidence type="ECO:0000313" key="3">
    <source>
        <dbReference type="Proteomes" id="UP000199649"/>
    </source>
</evidence>
<dbReference type="AlphaFoldDB" id="A0A1H1Q0S2"/>
<name>A0A1H1Q0S2_9MICO</name>
<organism evidence="2 3">
    <name type="scientific">Agrococcus carbonis</name>
    <dbReference type="NCBI Taxonomy" id="684552"/>
    <lineage>
        <taxon>Bacteria</taxon>
        <taxon>Bacillati</taxon>
        <taxon>Actinomycetota</taxon>
        <taxon>Actinomycetes</taxon>
        <taxon>Micrococcales</taxon>
        <taxon>Microbacteriaceae</taxon>
        <taxon>Agrococcus</taxon>
    </lineage>
</organism>
<dbReference type="RefSeq" id="WP_092666618.1">
    <property type="nucleotide sequence ID" value="NZ_LT629734.1"/>
</dbReference>
<gene>
    <name evidence="2" type="ORF">SAMN04489719_1702</name>
</gene>
<evidence type="ECO:0000313" key="2">
    <source>
        <dbReference type="EMBL" id="SDS17131.1"/>
    </source>
</evidence>
<keyword evidence="3" id="KW-1185">Reference proteome</keyword>
<protein>
    <recommendedName>
        <fullName evidence="4">UrcA family protein</fullName>
    </recommendedName>
</protein>
<sequence>MHRIAAFALALLVLTGCATGEPTADVRNEVQTAINVELIPESIVEAVMDGDEAALEFVESMHMVSEQLTVDILDDDMCGSVAYRVGLNEPTLITAHERGCAVAAELGAR</sequence>
<proteinExistence type="predicted"/>
<evidence type="ECO:0000256" key="1">
    <source>
        <dbReference type="SAM" id="SignalP"/>
    </source>
</evidence>
<reference evidence="3" key="1">
    <citation type="submission" date="2016-10" db="EMBL/GenBank/DDBJ databases">
        <authorList>
            <person name="Varghese N."/>
            <person name="Submissions S."/>
        </authorList>
    </citation>
    <scope>NUCLEOTIDE SEQUENCE [LARGE SCALE GENOMIC DNA]</scope>
    <source>
        <strain evidence="3">DSM 22965</strain>
    </source>
</reference>
<feature type="signal peptide" evidence="1">
    <location>
        <begin position="1"/>
        <end position="20"/>
    </location>
</feature>
<dbReference type="PROSITE" id="PS51257">
    <property type="entry name" value="PROKAR_LIPOPROTEIN"/>
    <property type="match status" value="1"/>
</dbReference>
<keyword evidence="1" id="KW-0732">Signal</keyword>
<dbReference type="STRING" id="684552.SAMN04489719_1702"/>
<evidence type="ECO:0008006" key="4">
    <source>
        <dbReference type="Google" id="ProtNLM"/>
    </source>
</evidence>
<accession>A0A1H1Q0S2</accession>
<feature type="chain" id="PRO_5009257163" description="UrcA family protein" evidence="1">
    <location>
        <begin position="21"/>
        <end position="109"/>
    </location>
</feature>
<dbReference type="Proteomes" id="UP000199649">
    <property type="component" value="Chromosome I"/>
</dbReference>
<dbReference type="EMBL" id="LT629734">
    <property type="protein sequence ID" value="SDS17131.1"/>
    <property type="molecule type" value="Genomic_DNA"/>
</dbReference>